<dbReference type="EMBL" id="CAXAMN010002725">
    <property type="protein sequence ID" value="CAK9000995.1"/>
    <property type="molecule type" value="Genomic_DNA"/>
</dbReference>
<organism evidence="2 3">
    <name type="scientific">Durusdinium trenchii</name>
    <dbReference type="NCBI Taxonomy" id="1381693"/>
    <lineage>
        <taxon>Eukaryota</taxon>
        <taxon>Sar</taxon>
        <taxon>Alveolata</taxon>
        <taxon>Dinophyceae</taxon>
        <taxon>Suessiales</taxon>
        <taxon>Symbiodiniaceae</taxon>
        <taxon>Durusdinium</taxon>
    </lineage>
</organism>
<feature type="compositionally biased region" description="Basic and acidic residues" evidence="1">
    <location>
        <begin position="115"/>
        <end position="125"/>
    </location>
</feature>
<evidence type="ECO:0000313" key="2">
    <source>
        <dbReference type="EMBL" id="CAK9000995.1"/>
    </source>
</evidence>
<gene>
    <name evidence="2" type="ORF">CCMP2556_LOCUS6282</name>
</gene>
<sequence length="193" mass="21554">MAPSLGEGLLVRRYVPGPEASAEEAPKKKRKVAKRVVEVKPSFARIFKGGPQREKSDLPVQEDEGLQEIPGETENKTQAGLKESDAGVSWLSSLVQEQPKAEVDWLSSLKAPKAKPKEVPKTMPERRKRRDVQSDGQALPIPPFWRVATAEELEEQLVNLRGTMLPRIRRLAKDALRAEQKRGGHLKPRSSRA</sequence>
<feature type="region of interest" description="Disordered" evidence="1">
    <location>
        <begin position="106"/>
        <end position="139"/>
    </location>
</feature>
<keyword evidence="3" id="KW-1185">Reference proteome</keyword>
<comment type="caution">
    <text evidence="2">The sequence shown here is derived from an EMBL/GenBank/DDBJ whole genome shotgun (WGS) entry which is preliminary data.</text>
</comment>
<dbReference type="Proteomes" id="UP001642484">
    <property type="component" value="Unassembled WGS sequence"/>
</dbReference>
<protein>
    <recommendedName>
        <fullName evidence="4">Ribosome biogenesis protein NOP53</fullName>
    </recommendedName>
</protein>
<proteinExistence type="predicted"/>
<reference evidence="2 3" key="1">
    <citation type="submission" date="2024-02" db="EMBL/GenBank/DDBJ databases">
        <authorList>
            <person name="Chen Y."/>
            <person name="Shah S."/>
            <person name="Dougan E. K."/>
            <person name="Thang M."/>
            <person name="Chan C."/>
        </authorList>
    </citation>
    <scope>NUCLEOTIDE SEQUENCE [LARGE SCALE GENOMIC DNA]</scope>
</reference>
<evidence type="ECO:0000256" key="1">
    <source>
        <dbReference type="SAM" id="MobiDB-lite"/>
    </source>
</evidence>
<accession>A0ABP0IEF2</accession>
<name>A0ABP0IEF2_9DINO</name>
<evidence type="ECO:0000313" key="3">
    <source>
        <dbReference type="Proteomes" id="UP001642484"/>
    </source>
</evidence>
<feature type="region of interest" description="Disordered" evidence="1">
    <location>
        <begin position="47"/>
        <end position="83"/>
    </location>
</feature>
<evidence type="ECO:0008006" key="4">
    <source>
        <dbReference type="Google" id="ProtNLM"/>
    </source>
</evidence>